<feature type="region of interest" description="Disordered" evidence="1">
    <location>
        <begin position="332"/>
        <end position="353"/>
    </location>
</feature>
<evidence type="ECO:0000313" key="5">
    <source>
        <dbReference type="Proteomes" id="UP000232875"/>
    </source>
</evidence>
<dbReference type="EMBL" id="KZ454990">
    <property type="protein sequence ID" value="PKI84157.1"/>
    <property type="molecule type" value="Genomic_DNA"/>
</dbReference>
<protein>
    <recommendedName>
        <fullName evidence="6">MIF4G domain-containing protein</fullName>
    </recommendedName>
</protein>
<organism evidence="4 5">
    <name type="scientific">Malassezia vespertilionis</name>
    <dbReference type="NCBI Taxonomy" id="2020962"/>
    <lineage>
        <taxon>Eukaryota</taxon>
        <taxon>Fungi</taxon>
        <taxon>Dikarya</taxon>
        <taxon>Basidiomycota</taxon>
        <taxon>Ustilaginomycotina</taxon>
        <taxon>Malasseziomycetes</taxon>
        <taxon>Malasseziales</taxon>
        <taxon>Malasseziaceae</taxon>
        <taxon>Malassezia</taxon>
    </lineage>
</organism>
<dbReference type="InterPro" id="IPR015172">
    <property type="entry name" value="MIF4G-like_typ-1"/>
</dbReference>
<dbReference type="Proteomes" id="UP000232875">
    <property type="component" value="Unassembled WGS sequence"/>
</dbReference>
<proteinExistence type="predicted"/>
<dbReference type="STRING" id="2020962.A0A2N1JC97"/>
<evidence type="ECO:0000313" key="4">
    <source>
        <dbReference type="EMBL" id="PKI84157.1"/>
    </source>
</evidence>
<dbReference type="InterPro" id="IPR015174">
    <property type="entry name" value="MIF4G-like_typ-2"/>
</dbReference>
<dbReference type="GO" id="GO:0003729">
    <property type="term" value="F:mRNA binding"/>
    <property type="evidence" value="ECO:0007669"/>
    <property type="project" value="TreeGrafter"/>
</dbReference>
<dbReference type="GO" id="GO:0005846">
    <property type="term" value="C:nuclear cap binding complex"/>
    <property type="evidence" value="ECO:0007669"/>
    <property type="project" value="InterPro"/>
</dbReference>
<feature type="domain" description="MIF4G-like type 1" evidence="2">
    <location>
        <begin position="382"/>
        <end position="579"/>
    </location>
</feature>
<keyword evidence="5" id="KW-1185">Reference proteome</keyword>
<dbReference type="GO" id="GO:0005634">
    <property type="term" value="C:nucleus"/>
    <property type="evidence" value="ECO:0007669"/>
    <property type="project" value="TreeGrafter"/>
</dbReference>
<feature type="region of interest" description="Disordered" evidence="1">
    <location>
        <begin position="1"/>
        <end position="49"/>
    </location>
</feature>
<dbReference type="GO" id="GO:0006406">
    <property type="term" value="P:mRNA export from nucleus"/>
    <property type="evidence" value="ECO:0007669"/>
    <property type="project" value="InterPro"/>
</dbReference>
<dbReference type="SUPFAM" id="SSF48371">
    <property type="entry name" value="ARM repeat"/>
    <property type="match status" value="3"/>
</dbReference>
<name>A0A2N1JC97_9BASI</name>
<dbReference type="PANTHER" id="PTHR12412">
    <property type="entry name" value="CAP BINDING PROTEIN"/>
    <property type="match status" value="1"/>
</dbReference>
<dbReference type="GO" id="GO:0000339">
    <property type="term" value="F:RNA cap binding"/>
    <property type="evidence" value="ECO:0007669"/>
    <property type="project" value="InterPro"/>
</dbReference>
<dbReference type="AlphaFoldDB" id="A0A2N1JC97"/>
<reference evidence="4 5" key="1">
    <citation type="submission" date="2017-10" db="EMBL/GenBank/DDBJ databases">
        <title>A novel species of cold-tolerant Malassezia isolated from bats.</title>
        <authorList>
            <person name="Lorch J.M."/>
            <person name="Palmer J.M."/>
            <person name="Vanderwolf K.J."/>
            <person name="Schmidt K.Z."/>
            <person name="Verant M.L."/>
            <person name="Weller T.J."/>
            <person name="Blehert D.S."/>
        </authorList>
    </citation>
    <scope>NUCLEOTIDE SEQUENCE [LARGE SCALE GENOMIC DNA]</scope>
    <source>
        <strain evidence="4 5">NWHC:44797-103</strain>
    </source>
</reference>
<evidence type="ECO:0008006" key="6">
    <source>
        <dbReference type="Google" id="ProtNLM"/>
    </source>
</evidence>
<dbReference type="OrthoDB" id="10252707at2759"/>
<evidence type="ECO:0000259" key="2">
    <source>
        <dbReference type="Pfam" id="PF09088"/>
    </source>
</evidence>
<evidence type="ECO:0000256" key="1">
    <source>
        <dbReference type="SAM" id="MobiDB-lite"/>
    </source>
</evidence>
<feature type="compositionally biased region" description="Basic and acidic residues" evidence="1">
    <location>
        <begin position="332"/>
        <end position="350"/>
    </location>
</feature>
<dbReference type="InterPro" id="IPR016024">
    <property type="entry name" value="ARM-type_fold"/>
</dbReference>
<dbReference type="Pfam" id="PF09088">
    <property type="entry name" value="MIF4G_like"/>
    <property type="match status" value="1"/>
</dbReference>
<accession>A0A2N1JC97</accession>
<dbReference type="Pfam" id="PF09090">
    <property type="entry name" value="MIF4G_like_2"/>
    <property type="match status" value="1"/>
</dbReference>
<dbReference type="GO" id="GO:0000184">
    <property type="term" value="P:nuclear-transcribed mRNA catabolic process, nonsense-mediated decay"/>
    <property type="evidence" value="ECO:0007669"/>
    <property type="project" value="TreeGrafter"/>
</dbReference>
<dbReference type="InterPro" id="IPR027159">
    <property type="entry name" value="CBP80"/>
</dbReference>
<feature type="domain" description="MIF4G-like type 2" evidence="3">
    <location>
        <begin position="595"/>
        <end position="913"/>
    </location>
</feature>
<dbReference type="PANTHER" id="PTHR12412:SF2">
    <property type="entry name" value="NUCLEAR CAP-BINDING PROTEIN SUBUNIT 1"/>
    <property type="match status" value="1"/>
</dbReference>
<sequence length="947" mass="105855">MDAPNEGTARGGQRGWSRNRRGNRTQPHNDRRNYSDQNTYEPSPAEQARWHAEAAVQRTQQSLFQMGDADMFDSVVELPKIAYWLEAQAAESPAAVFFAFRVMATEQPHKTPLIAALLGQMVLSPSNLLQDGDIDTSVKSLGMRIVDDLMPAFTDALEAHYWRNARLLLHLFTALVPLGIVEAQCVRSALQAFAAVLESGADISTKDAISVCIMETLCRGGTDLYENASAKEPLDALVEAVSSYAHGRPKDSALCSPFALEKRTDDYDYLAVEGLTEQVAALQVLQEREYKRPAFLPTPLDLLPPSTSPTATVVPLDQRRVKIPHVDIPLERSTAHDTEDGLQDTEKPDTGKGVSEVVRNRVGPKYQGVYGRWFGEAVPLVGSPGSIVLRALVQDIVDLYVANRKECAQTLLALPLWLRRGTFGGNVPPFNGIFGDEDASWASTPLPEGQWSLEDFLVETVLSITLLSPRPPQNELYYSSLLREIVSAAPQQVAPSLGRTVRRLYTASAACCVHGETLRRLADWFSVHLSNFNFTWAWSEWIPDADLVWTHARRAFARRVCELEVRLAYYDRIKNTVPEELQASLLPPEEPAPIFAYAPTTHPYHTRAMQLLNSFKAKASLQVVQADLQSFHQSILAPPSDVLDADDEAQGLISNVTTVESIVRDIAMQTLLFAGSRSFSHLLNMIERYHELLRSLSQVPQNRLEMLGSTARFWARSPQWVLIVIDKLLQYRIVEPVDVVQFVFETPAPIPRVMERDSGDQVSFSFSADATPLGGTYRDWSSCNWWSVICLTVDKVIGRVDQLEARLAMLLKEEAHDAQMVNDPSSLPSREDKYPLFEQGPAPQANTATSDEAKVHLDAMRMEQRRVLVTIVSSFAKLLASSRAWEVEPHDAHSWQAWWIKEWFREFAAKYHSILATNRETVLANVFALAPPEDPTLQLFEAVCSMP</sequence>
<dbReference type="Gene3D" id="1.25.40.180">
    <property type="match status" value="3"/>
</dbReference>
<evidence type="ECO:0000259" key="3">
    <source>
        <dbReference type="Pfam" id="PF09090"/>
    </source>
</evidence>
<gene>
    <name evidence="4" type="ORF">MVES_002019</name>
</gene>